<name>A0AA38NYF3_9AGAR</name>
<evidence type="ECO:0000256" key="2">
    <source>
        <dbReference type="SAM" id="SignalP"/>
    </source>
</evidence>
<sequence length="169" mass="18885">MTRLTLRAIVLLLGAIPFGVLAAPTISTPSLKEPSTGEVQTLRQRSDLPELGVLPTVALVLRTPVRTCFINLEKQIKEIDILIVELSPRVGLAMIECDLPTKLESLLRGHPPTHYQLGIYRELLDLLNTLQPQCGSKRLTKLVAELRKEVEQLEQLEKHHQDMAKMAAQ</sequence>
<dbReference type="AlphaFoldDB" id="A0AA38NYF3"/>
<gene>
    <name evidence="3" type="ORF">F5878DRAFT_666233</name>
</gene>
<evidence type="ECO:0000313" key="4">
    <source>
        <dbReference type="Proteomes" id="UP001163846"/>
    </source>
</evidence>
<comment type="caution">
    <text evidence="3">The sequence shown here is derived from an EMBL/GenBank/DDBJ whole genome shotgun (WGS) entry which is preliminary data.</text>
</comment>
<feature type="coiled-coil region" evidence="1">
    <location>
        <begin position="136"/>
        <end position="166"/>
    </location>
</feature>
<keyword evidence="2" id="KW-0732">Signal</keyword>
<keyword evidence="1" id="KW-0175">Coiled coil</keyword>
<evidence type="ECO:0000256" key="1">
    <source>
        <dbReference type="SAM" id="Coils"/>
    </source>
</evidence>
<evidence type="ECO:0000313" key="3">
    <source>
        <dbReference type="EMBL" id="KAJ3832806.1"/>
    </source>
</evidence>
<reference evidence="3" key="1">
    <citation type="submission" date="2022-08" db="EMBL/GenBank/DDBJ databases">
        <authorList>
            <consortium name="DOE Joint Genome Institute"/>
            <person name="Min B."/>
            <person name="Riley R."/>
            <person name="Sierra-Patev S."/>
            <person name="Naranjo-Ortiz M."/>
            <person name="Looney B."/>
            <person name="Konkel Z."/>
            <person name="Slot J.C."/>
            <person name="Sakamoto Y."/>
            <person name="Steenwyk J.L."/>
            <person name="Rokas A."/>
            <person name="Carro J."/>
            <person name="Camarero S."/>
            <person name="Ferreira P."/>
            <person name="Molpeceres G."/>
            <person name="Ruiz-Duenas F.J."/>
            <person name="Serrano A."/>
            <person name="Henrissat B."/>
            <person name="Drula E."/>
            <person name="Hughes K.W."/>
            <person name="Mata J.L."/>
            <person name="Ishikawa N.K."/>
            <person name="Vargas-Isla R."/>
            <person name="Ushijima S."/>
            <person name="Smith C.A."/>
            <person name="Ahrendt S."/>
            <person name="Andreopoulos W."/>
            <person name="He G."/>
            <person name="Labutti K."/>
            <person name="Lipzen A."/>
            <person name="Ng V."/>
            <person name="Sandor L."/>
            <person name="Barry K."/>
            <person name="Martinez A.T."/>
            <person name="Xiao Y."/>
            <person name="Gibbons J.G."/>
            <person name="Terashima K."/>
            <person name="Hibbett D.S."/>
            <person name="Grigoriev I.V."/>
        </authorList>
    </citation>
    <scope>NUCLEOTIDE SEQUENCE</scope>
    <source>
        <strain evidence="3">TFB9207</strain>
    </source>
</reference>
<proteinExistence type="predicted"/>
<keyword evidence="4" id="KW-1185">Reference proteome</keyword>
<feature type="chain" id="PRO_5041358453" description="Secreted protein" evidence="2">
    <location>
        <begin position="23"/>
        <end position="169"/>
    </location>
</feature>
<organism evidence="3 4">
    <name type="scientific">Lentinula raphanica</name>
    <dbReference type="NCBI Taxonomy" id="153919"/>
    <lineage>
        <taxon>Eukaryota</taxon>
        <taxon>Fungi</taxon>
        <taxon>Dikarya</taxon>
        <taxon>Basidiomycota</taxon>
        <taxon>Agaricomycotina</taxon>
        <taxon>Agaricomycetes</taxon>
        <taxon>Agaricomycetidae</taxon>
        <taxon>Agaricales</taxon>
        <taxon>Marasmiineae</taxon>
        <taxon>Omphalotaceae</taxon>
        <taxon>Lentinula</taxon>
    </lineage>
</organism>
<feature type="signal peptide" evidence="2">
    <location>
        <begin position="1"/>
        <end position="22"/>
    </location>
</feature>
<accession>A0AA38NYF3</accession>
<evidence type="ECO:0008006" key="5">
    <source>
        <dbReference type="Google" id="ProtNLM"/>
    </source>
</evidence>
<protein>
    <recommendedName>
        <fullName evidence="5">Secreted protein</fullName>
    </recommendedName>
</protein>
<dbReference type="Proteomes" id="UP001163846">
    <property type="component" value="Unassembled WGS sequence"/>
</dbReference>
<dbReference type="EMBL" id="MU806849">
    <property type="protein sequence ID" value="KAJ3832806.1"/>
    <property type="molecule type" value="Genomic_DNA"/>
</dbReference>